<evidence type="ECO:0000256" key="8">
    <source>
        <dbReference type="ARBA" id="ARBA00023273"/>
    </source>
</evidence>
<dbReference type="GO" id="GO:0045504">
    <property type="term" value="F:dynein heavy chain binding"/>
    <property type="evidence" value="ECO:0007669"/>
    <property type="project" value="TreeGrafter"/>
</dbReference>
<dbReference type="GO" id="GO:0045503">
    <property type="term" value="F:dynein light chain binding"/>
    <property type="evidence" value="ECO:0007669"/>
    <property type="project" value="TreeGrafter"/>
</dbReference>
<dbReference type="Proteomes" id="UP001178508">
    <property type="component" value="Chromosome 5"/>
</dbReference>
<feature type="repeat" description="WD" evidence="12">
    <location>
        <begin position="640"/>
        <end position="672"/>
    </location>
</feature>
<dbReference type="EMBL" id="OY660868">
    <property type="protein sequence ID" value="CAJ1056058.1"/>
    <property type="molecule type" value="Genomic_DNA"/>
</dbReference>
<keyword evidence="15" id="KW-1185">Reference proteome</keyword>
<evidence type="ECO:0000313" key="14">
    <source>
        <dbReference type="EMBL" id="CAJ1056058.1"/>
    </source>
</evidence>
<dbReference type="PANTHER" id="PTHR12442:SF12">
    <property type="entry name" value="DYNEIN AXONEMAL INTERMEDIATE CHAIN 4"/>
    <property type="match status" value="1"/>
</dbReference>
<comment type="subcellular location">
    <subcellularLocation>
        <location evidence="1">Cytoplasm</location>
        <location evidence="1">Cytoskeleton</location>
        <location evidence="1">Flagellum axoneme</location>
    </subcellularLocation>
    <subcellularLocation>
        <location evidence="9">Dynein axonemal particle</location>
    </subcellularLocation>
</comment>
<dbReference type="Pfam" id="PF00400">
    <property type="entry name" value="WD40"/>
    <property type="match status" value="2"/>
</dbReference>
<evidence type="ECO:0000256" key="1">
    <source>
        <dbReference type="ARBA" id="ARBA00004611"/>
    </source>
</evidence>
<evidence type="ECO:0000256" key="4">
    <source>
        <dbReference type="ARBA" id="ARBA00022737"/>
    </source>
</evidence>
<sequence>MNMNTHAESMKKTSLTLNSSSRGMTNSISGLHKVGLSSRHKWSFTGSLTRKGSILAGRRGSKLSVLDDRSEVPRAVQVLNEDGNDVTPLPLHQEEQGDKFKQGTFFLEEIFSSTRSDHLKSTSTFNLPTASSFMGSSPTSSMRASMTKESDDSVLDIPTRPPAPYEVPRKRETVEQQLTEEMLDEVIDVLLHETDTMTLLDIPNTFVSVDAEEAEAVEKANVHYAELCKNRLGNDKYVDRPSQTFNGALKTKQTQSVEVVTVDEGTMATTWEIYNSFCDKNETAESEGADFLESAVNTSSDQERKDDKSSSSCTTTTGTNIWENTDSVSRMLGTAGSTVSSLNERESNRSSANAEPSTQLILSESFQQSLIAMERCVVANLIQTKLAAYRKLPILEDPESTERPEAEEQSEESSLSPTVEPLWSLSCELTRGCSITCMALNKENPDLLSVGHGDDNTSLLKPGFICSWSLMHPSRPERIFHCHSGVTSLDFSSKNSGQLAVGMYDGTVAIYNVTTPNGRACIASSSACSKRHRYPVWQVKNIKQELSEKDGISFENIVAASNDRRVTQWLLCDNVLDCMELFSFIRPGEEKPGGLALPAVSSVMCIDFHPTNSRIYLVGTYEGNIHKCSIYDNQSFVSTYKKHNGSVNDIQWSPFCPDVFLSCSSDWSIQLWRQDLLTPVLNFESNKTAVCTVRWSPHWSTVFAAITGGQLEIWDLNSNILKPTIVQPAPPGVTFTSLLFTRETDCLLVGDSDGQVTVYQIKNLNVGDGKQVNDLESIISSRISR</sequence>
<feature type="compositionally biased region" description="Low complexity" evidence="13">
    <location>
        <begin position="132"/>
        <end position="141"/>
    </location>
</feature>
<dbReference type="Gene3D" id="2.130.10.10">
    <property type="entry name" value="YVTN repeat-like/Quinoprotein amine dehydrogenase"/>
    <property type="match status" value="2"/>
</dbReference>
<keyword evidence="2" id="KW-0963">Cytoplasm</keyword>
<dbReference type="SUPFAM" id="SSF50978">
    <property type="entry name" value="WD40 repeat-like"/>
    <property type="match status" value="1"/>
</dbReference>
<evidence type="ECO:0000256" key="11">
    <source>
        <dbReference type="ARBA" id="ARBA00041557"/>
    </source>
</evidence>
<reference evidence="14" key="1">
    <citation type="submission" date="2023-08" db="EMBL/GenBank/DDBJ databases">
        <authorList>
            <person name="Alioto T."/>
            <person name="Alioto T."/>
            <person name="Gomez Garrido J."/>
        </authorList>
    </citation>
    <scope>NUCLEOTIDE SEQUENCE</scope>
</reference>
<proteinExistence type="predicted"/>
<dbReference type="GO" id="GO:0120293">
    <property type="term" value="C:dynein axonemal particle"/>
    <property type="evidence" value="ECO:0007669"/>
    <property type="project" value="UniProtKB-SubCell"/>
</dbReference>
<evidence type="ECO:0000256" key="2">
    <source>
        <dbReference type="ARBA" id="ARBA00022490"/>
    </source>
</evidence>
<feature type="compositionally biased region" description="Low complexity" evidence="13">
    <location>
        <begin position="310"/>
        <end position="319"/>
    </location>
</feature>
<dbReference type="InterPro" id="IPR036322">
    <property type="entry name" value="WD40_repeat_dom_sf"/>
</dbReference>
<evidence type="ECO:0000256" key="13">
    <source>
        <dbReference type="SAM" id="MobiDB-lite"/>
    </source>
</evidence>
<organism evidence="14 15">
    <name type="scientific">Xyrichtys novacula</name>
    <name type="common">Pearly razorfish</name>
    <name type="synonym">Hemipteronotus novacula</name>
    <dbReference type="NCBI Taxonomy" id="13765"/>
    <lineage>
        <taxon>Eukaryota</taxon>
        <taxon>Metazoa</taxon>
        <taxon>Chordata</taxon>
        <taxon>Craniata</taxon>
        <taxon>Vertebrata</taxon>
        <taxon>Euteleostomi</taxon>
        <taxon>Actinopterygii</taxon>
        <taxon>Neopterygii</taxon>
        <taxon>Teleostei</taxon>
        <taxon>Neoteleostei</taxon>
        <taxon>Acanthomorphata</taxon>
        <taxon>Eupercaria</taxon>
        <taxon>Labriformes</taxon>
        <taxon>Labridae</taxon>
        <taxon>Xyrichtys</taxon>
    </lineage>
</organism>
<dbReference type="GO" id="GO:0003341">
    <property type="term" value="P:cilium movement"/>
    <property type="evidence" value="ECO:0007669"/>
    <property type="project" value="TreeGrafter"/>
</dbReference>
<gene>
    <name evidence="14" type="ORF">XNOV1_A039587</name>
</gene>
<evidence type="ECO:0000256" key="5">
    <source>
        <dbReference type="ARBA" id="ARBA00022846"/>
    </source>
</evidence>
<evidence type="ECO:0000256" key="7">
    <source>
        <dbReference type="ARBA" id="ARBA00023212"/>
    </source>
</evidence>
<keyword evidence="6" id="KW-0969">Cilium</keyword>
<dbReference type="GO" id="GO:0005858">
    <property type="term" value="C:axonemal dynein complex"/>
    <property type="evidence" value="ECO:0007669"/>
    <property type="project" value="TreeGrafter"/>
</dbReference>
<feature type="region of interest" description="Disordered" evidence="13">
    <location>
        <begin position="132"/>
        <end position="166"/>
    </location>
</feature>
<dbReference type="AlphaFoldDB" id="A0AAV1F4Q5"/>
<evidence type="ECO:0000256" key="6">
    <source>
        <dbReference type="ARBA" id="ARBA00023069"/>
    </source>
</evidence>
<dbReference type="InterPro" id="IPR001680">
    <property type="entry name" value="WD40_rpt"/>
</dbReference>
<evidence type="ECO:0000313" key="15">
    <source>
        <dbReference type="Proteomes" id="UP001178508"/>
    </source>
</evidence>
<feature type="region of interest" description="Disordered" evidence="13">
    <location>
        <begin position="295"/>
        <end position="322"/>
    </location>
</feature>
<accession>A0AAV1F4Q5</accession>
<feature type="region of interest" description="Disordered" evidence="13">
    <location>
        <begin position="1"/>
        <end position="21"/>
    </location>
</feature>
<keyword evidence="3 12" id="KW-0853">WD repeat</keyword>
<evidence type="ECO:0000256" key="3">
    <source>
        <dbReference type="ARBA" id="ARBA00022574"/>
    </source>
</evidence>
<feature type="region of interest" description="Disordered" evidence="13">
    <location>
        <begin position="397"/>
        <end position="417"/>
    </location>
</feature>
<dbReference type="PANTHER" id="PTHR12442">
    <property type="entry name" value="DYNEIN INTERMEDIATE CHAIN"/>
    <property type="match status" value="1"/>
</dbReference>
<keyword evidence="8" id="KW-0966">Cell projection</keyword>
<dbReference type="InterPro" id="IPR050687">
    <property type="entry name" value="Dynein_IC"/>
</dbReference>
<keyword evidence="5" id="KW-0282">Flagellum</keyword>
<protein>
    <recommendedName>
        <fullName evidence="10">Dynein axonemal intermediate chain 4</fullName>
    </recommendedName>
    <alternativeName>
        <fullName evidence="11">WD repeat-containing protein 78</fullName>
    </alternativeName>
</protein>
<keyword evidence="7" id="KW-0206">Cytoskeleton</keyword>
<evidence type="ECO:0000256" key="12">
    <source>
        <dbReference type="PROSITE-ProRule" id="PRU00221"/>
    </source>
</evidence>
<name>A0AAV1F4Q5_XYRNO</name>
<keyword evidence="4" id="KW-0677">Repeat</keyword>
<dbReference type="SMART" id="SM00320">
    <property type="entry name" value="WD40"/>
    <property type="match status" value="6"/>
</dbReference>
<feature type="repeat" description="WD" evidence="12">
    <location>
        <begin position="683"/>
        <end position="718"/>
    </location>
</feature>
<dbReference type="InterPro" id="IPR015943">
    <property type="entry name" value="WD40/YVTN_repeat-like_dom_sf"/>
</dbReference>
<dbReference type="PROSITE" id="PS50082">
    <property type="entry name" value="WD_REPEATS_2"/>
    <property type="match status" value="2"/>
</dbReference>
<evidence type="ECO:0000256" key="10">
    <source>
        <dbReference type="ARBA" id="ARBA00040002"/>
    </source>
</evidence>
<evidence type="ECO:0000256" key="9">
    <source>
        <dbReference type="ARBA" id="ARBA00024190"/>
    </source>
</evidence>
<feature type="region of interest" description="Disordered" evidence="13">
    <location>
        <begin position="334"/>
        <end position="358"/>
    </location>
</feature>